<comment type="cofactor">
    <cofactor evidence="1 16">
        <name>Mn(2+)</name>
        <dbReference type="ChEBI" id="CHEBI:29035"/>
    </cofactor>
</comment>
<protein>
    <recommendedName>
        <fullName evidence="16">Beta-1,4-N-acetylgalactosaminyltransferase</fullName>
        <ecNumber evidence="16">2.4.1.-</ecNumber>
    </recommendedName>
    <alternativeName>
        <fullName evidence="16">Beta-4-GalNAcT</fullName>
    </alternativeName>
</protein>
<keyword evidence="12 16" id="KW-0472">Membrane</keyword>
<evidence type="ECO:0000259" key="18">
    <source>
        <dbReference type="Pfam" id="PF13733"/>
    </source>
</evidence>
<evidence type="ECO:0000256" key="7">
    <source>
        <dbReference type="ARBA" id="ARBA00022692"/>
    </source>
</evidence>
<dbReference type="GO" id="GO:0030166">
    <property type="term" value="P:proteoglycan biosynthetic process"/>
    <property type="evidence" value="ECO:0007669"/>
    <property type="project" value="TreeGrafter"/>
</dbReference>
<evidence type="ECO:0000256" key="9">
    <source>
        <dbReference type="ARBA" id="ARBA00022968"/>
    </source>
</evidence>
<evidence type="ECO:0000313" key="19">
    <source>
        <dbReference type="Proteomes" id="UP000504606"/>
    </source>
</evidence>
<dbReference type="FunFam" id="3.90.550.10:FF:000062">
    <property type="entry name" value="beta-1,4-galactosyltransferase 7 isoform X1"/>
    <property type="match status" value="1"/>
</dbReference>
<dbReference type="Pfam" id="PF02709">
    <property type="entry name" value="Glyco_transf_7C"/>
    <property type="match status" value="1"/>
</dbReference>
<dbReference type="GO" id="GO:0000139">
    <property type="term" value="C:Golgi membrane"/>
    <property type="evidence" value="ECO:0007669"/>
    <property type="project" value="UniProtKB-SubCell"/>
</dbReference>
<keyword evidence="6 16" id="KW-0808">Transferase</keyword>
<feature type="domain" description="Galactosyltransferase C-terminal" evidence="17">
    <location>
        <begin position="166"/>
        <end position="242"/>
    </location>
</feature>
<feature type="transmembrane region" description="Helical" evidence="16">
    <location>
        <begin position="21"/>
        <end position="41"/>
    </location>
</feature>
<evidence type="ECO:0000256" key="2">
    <source>
        <dbReference type="ARBA" id="ARBA00004323"/>
    </source>
</evidence>
<dbReference type="GO" id="GO:0046525">
    <property type="term" value="F:xylosylprotein 4-beta-galactosyltransferase activity"/>
    <property type="evidence" value="ECO:0007669"/>
    <property type="project" value="UniProtKB-EC"/>
</dbReference>
<evidence type="ECO:0000259" key="17">
    <source>
        <dbReference type="Pfam" id="PF02709"/>
    </source>
</evidence>
<keyword evidence="5 16" id="KW-0328">Glycosyltransferase</keyword>
<sequence length="356" mass="41384">MFNLPSRKKLFLKILNRPAKFFIMCIFISLLFCCLIALSPMSSDGCQCDNFNHDSNVKQIRSRTDLHQPSVEKGLHKLAVLVPYRDRFEELLQFIPHMNKFLSHQNINFKIYILNQVDNYRFNRASLINVGFLTSQAECDYIAMHDVDLLPVNQELSYRYPVKRGPFHIASPELHPRYHYTTFVGGILLIRREDFLLVDGMSNKYWGWGLEDDEFYVRLKEAGLNVSRPVNISTGSNNTFLHVHDRLKRKRDMAKCFNQKEVTRRRDKQTGLHNVKYSIEEEKEITVDGAHAHILNIKLSCSRELTPWCSCDAEKSIPKQLESQISKGGKNLEKLNSVIVPNVKKTVKNGNRKRKK</sequence>
<proteinExistence type="inferred from homology"/>
<feature type="domain" description="Galactosyltransferase N-terminal" evidence="18">
    <location>
        <begin position="63"/>
        <end position="159"/>
    </location>
</feature>
<dbReference type="InterPro" id="IPR027791">
    <property type="entry name" value="Galactosyl_T_C"/>
</dbReference>
<comment type="similarity">
    <text evidence="4 16">Belongs to the glycosyltransferase 7 family.</text>
</comment>
<dbReference type="InterPro" id="IPR029044">
    <property type="entry name" value="Nucleotide-diphossugar_trans"/>
</dbReference>
<dbReference type="PANTHER" id="PTHR19300">
    <property type="entry name" value="BETA-1,4-GALACTOSYLTRANSFERASE"/>
    <property type="match status" value="1"/>
</dbReference>
<dbReference type="UniPathway" id="UPA00378"/>
<dbReference type="GO" id="GO:0005975">
    <property type="term" value="P:carbohydrate metabolic process"/>
    <property type="evidence" value="ECO:0007669"/>
    <property type="project" value="InterPro"/>
</dbReference>
<keyword evidence="14 16" id="KW-0464">Manganese</keyword>
<dbReference type="InterPro" id="IPR003859">
    <property type="entry name" value="Galactosyl_T"/>
</dbReference>
<accession>A0A6J1T2X9</accession>
<evidence type="ECO:0000313" key="20">
    <source>
        <dbReference type="RefSeq" id="XP_026287312.1"/>
    </source>
</evidence>
<dbReference type="AlphaFoldDB" id="A0A6J1T2X9"/>
<dbReference type="GeneID" id="113212726"/>
<keyword evidence="10 16" id="KW-1133">Transmembrane helix</keyword>
<comment type="function">
    <text evidence="16">Catalyzes the transfer of galactose onto proteins or lipids.</text>
</comment>
<evidence type="ECO:0000256" key="16">
    <source>
        <dbReference type="RuleBase" id="RU368121"/>
    </source>
</evidence>
<keyword evidence="8 16" id="KW-0479">Metal-binding</keyword>
<dbReference type="Gene3D" id="3.90.550.10">
    <property type="entry name" value="Spore Coat Polysaccharide Biosynthesis Protein SpsA, Chain A"/>
    <property type="match status" value="1"/>
</dbReference>
<dbReference type="CTD" id="42991"/>
<dbReference type="SUPFAM" id="SSF53448">
    <property type="entry name" value="Nucleotide-diphospho-sugar transferases"/>
    <property type="match status" value="1"/>
</dbReference>
<evidence type="ECO:0000256" key="1">
    <source>
        <dbReference type="ARBA" id="ARBA00001936"/>
    </source>
</evidence>
<evidence type="ECO:0000256" key="14">
    <source>
        <dbReference type="ARBA" id="ARBA00023211"/>
    </source>
</evidence>
<dbReference type="KEGG" id="foc:113212726"/>
<keyword evidence="13 16" id="KW-0325">Glycoprotein</keyword>
<keyword evidence="19" id="KW-1185">Reference proteome</keyword>
<keyword evidence="9 16" id="KW-0735">Signal-anchor</keyword>
<dbReference type="CDD" id="cd00899">
    <property type="entry name" value="b4GalT"/>
    <property type="match status" value="1"/>
</dbReference>
<dbReference type="PANTHER" id="PTHR19300:SF30">
    <property type="entry name" value="BETA-1,4-GALACTOSYLTRANSFERASE 7"/>
    <property type="match status" value="1"/>
</dbReference>
<comment type="catalytic activity">
    <reaction evidence="15">
        <text>3-O-(beta-D-xylosyl)-L-seryl-[protein] + UDP-alpha-D-galactose = 3-O-(beta-D-galactosyl-(1-&gt;4)-beta-D-xylosyl)-L-seryl-[protein] + UDP + H(+)</text>
        <dbReference type="Rhea" id="RHEA:15297"/>
        <dbReference type="Rhea" id="RHEA-COMP:12567"/>
        <dbReference type="Rhea" id="RHEA-COMP:12570"/>
        <dbReference type="ChEBI" id="CHEBI:15378"/>
        <dbReference type="ChEBI" id="CHEBI:58223"/>
        <dbReference type="ChEBI" id="CHEBI:66914"/>
        <dbReference type="ChEBI" id="CHEBI:132085"/>
        <dbReference type="ChEBI" id="CHEBI:132088"/>
        <dbReference type="EC" id="2.4.1.133"/>
    </reaction>
</comment>
<evidence type="ECO:0000256" key="13">
    <source>
        <dbReference type="ARBA" id="ARBA00023180"/>
    </source>
</evidence>
<dbReference type="InterPro" id="IPR027995">
    <property type="entry name" value="Galactosyl_T_N"/>
</dbReference>
<name>A0A6J1T2X9_FRAOC</name>
<evidence type="ECO:0000256" key="6">
    <source>
        <dbReference type="ARBA" id="ARBA00022679"/>
    </source>
</evidence>
<gene>
    <name evidence="20" type="primary">LOC113212726</name>
</gene>
<evidence type="ECO:0000256" key="3">
    <source>
        <dbReference type="ARBA" id="ARBA00004922"/>
    </source>
</evidence>
<dbReference type="OrthoDB" id="6020664at2759"/>
<evidence type="ECO:0000256" key="12">
    <source>
        <dbReference type="ARBA" id="ARBA00023136"/>
    </source>
</evidence>
<comment type="subcellular location">
    <subcellularLocation>
        <location evidence="2">Golgi apparatus membrane</location>
        <topology evidence="2">Single-pass type II membrane protein</topology>
    </subcellularLocation>
    <subcellularLocation>
        <location evidence="16">Membrane</location>
        <topology evidence="16">Single-pass type II membrane protein</topology>
    </subcellularLocation>
</comment>
<dbReference type="PRINTS" id="PR02050">
    <property type="entry name" value="B14GALTRFASE"/>
</dbReference>
<dbReference type="EC" id="2.4.1.-" evidence="16"/>
<evidence type="ECO:0000256" key="11">
    <source>
        <dbReference type="ARBA" id="ARBA00023034"/>
    </source>
</evidence>
<dbReference type="RefSeq" id="XP_026287312.1">
    <property type="nucleotide sequence ID" value="XM_026431527.2"/>
</dbReference>
<evidence type="ECO:0000256" key="5">
    <source>
        <dbReference type="ARBA" id="ARBA00022676"/>
    </source>
</evidence>
<dbReference type="Pfam" id="PF13733">
    <property type="entry name" value="Glyco_transf_7N"/>
    <property type="match status" value="1"/>
</dbReference>
<evidence type="ECO:0000256" key="15">
    <source>
        <dbReference type="ARBA" id="ARBA00051458"/>
    </source>
</evidence>
<evidence type="ECO:0000256" key="4">
    <source>
        <dbReference type="ARBA" id="ARBA00005735"/>
    </source>
</evidence>
<comment type="pathway">
    <text evidence="3 16">Protein modification; protein glycosylation.</text>
</comment>
<dbReference type="GO" id="GO:0046872">
    <property type="term" value="F:metal ion binding"/>
    <property type="evidence" value="ECO:0007669"/>
    <property type="project" value="UniProtKB-UniRule"/>
</dbReference>
<evidence type="ECO:0000256" key="8">
    <source>
        <dbReference type="ARBA" id="ARBA00022723"/>
    </source>
</evidence>
<reference evidence="20" key="1">
    <citation type="submission" date="2025-08" db="UniProtKB">
        <authorList>
            <consortium name="RefSeq"/>
        </authorList>
    </citation>
    <scope>IDENTIFICATION</scope>
    <source>
        <tissue evidence="20">Whole organism</tissue>
    </source>
</reference>
<dbReference type="Proteomes" id="UP000504606">
    <property type="component" value="Unplaced"/>
</dbReference>
<keyword evidence="7 16" id="KW-0812">Transmembrane</keyword>
<keyword evidence="11" id="KW-0333">Golgi apparatus</keyword>
<evidence type="ECO:0000256" key="10">
    <source>
        <dbReference type="ARBA" id="ARBA00022989"/>
    </source>
</evidence>
<organism evidence="19 20">
    <name type="scientific">Frankliniella occidentalis</name>
    <name type="common">Western flower thrips</name>
    <name type="synonym">Euthrips occidentalis</name>
    <dbReference type="NCBI Taxonomy" id="133901"/>
    <lineage>
        <taxon>Eukaryota</taxon>
        <taxon>Metazoa</taxon>
        <taxon>Ecdysozoa</taxon>
        <taxon>Arthropoda</taxon>
        <taxon>Hexapoda</taxon>
        <taxon>Insecta</taxon>
        <taxon>Pterygota</taxon>
        <taxon>Neoptera</taxon>
        <taxon>Paraneoptera</taxon>
        <taxon>Thysanoptera</taxon>
        <taxon>Terebrantia</taxon>
        <taxon>Thripoidea</taxon>
        <taxon>Thripidae</taxon>
        <taxon>Frankliniella</taxon>
    </lineage>
</organism>